<organism evidence="2 3">
    <name type="scientific">Psychromonas marina</name>
    <dbReference type="NCBI Taxonomy" id="88364"/>
    <lineage>
        <taxon>Bacteria</taxon>
        <taxon>Pseudomonadati</taxon>
        <taxon>Pseudomonadota</taxon>
        <taxon>Gammaproteobacteria</taxon>
        <taxon>Alteromonadales</taxon>
        <taxon>Psychromonadaceae</taxon>
        <taxon>Psychromonas</taxon>
    </lineage>
</organism>
<dbReference type="Proteomes" id="UP001157353">
    <property type="component" value="Unassembled WGS sequence"/>
</dbReference>
<evidence type="ECO:0000313" key="3">
    <source>
        <dbReference type="Proteomes" id="UP001157353"/>
    </source>
</evidence>
<dbReference type="EMBL" id="BSPQ01000001">
    <property type="protein sequence ID" value="GLS89058.1"/>
    <property type="molecule type" value="Genomic_DNA"/>
</dbReference>
<accession>A0ABQ6DVB3</accession>
<keyword evidence="1" id="KW-0812">Transmembrane</keyword>
<dbReference type="InterPro" id="IPR021806">
    <property type="entry name" value="DUF3379"/>
</dbReference>
<feature type="transmembrane region" description="Helical" evidence="1">
    <location>
        <begin position="79"/>
        <end position="98"/>
    </location>
</feature>
<evidence type="ECO:0000256" key="1">
    <source>
        <dbReference type="SAM" id="Phobius"/>
    </source>
</evidence>
<evidence type="ECO:0000313" key="2">
    <source>
        <dbReference type="EMBL" id="GLS89058.1"/>
    </source>
</evidence>
<proteinExistence type="predicted"/>
<evidence type="ECO:0008006" key="4">
    <source>
        <dbReference type="Google" id="ProtNLM"/>
    </source>
</evidence>
<dbReference type="RefSeq" id="WP_284202179.1">
    <property type="nucleotide sequence ID" value="NZ_BSPQ01000001.1"/>
</dbReference>
<keyword evidence="1" id="KW-1133">Transmembrane helix</keyword>
<name>A0ABQ6DVB3_9GAMM</name>
<sequence>MDDILFRHTATATPNDKSDDFLQRLADSDKDKAMVKEAKQFDANLKAILKVDVPEGLADKILLEQSFAIEKERIMSGRWHIAIAASIAFIVGITLPLLNNFSHSPSDIGEVAMQHVQAEYYFTAQSNERADLKMVNAKLARYGAKAHGGLGEVTYVNYCSLDGTPALHMVVQGEKGQITVFIVPGDADFIETKHFNNQHLKGITEKMGNANVVIVGERDESLKAIRSAMENNIHWDI</sequence>
<comment type="caution">
    <text evidence="2">The sequence shown here is derived from an EMBL/GenBank/DDBJ whole genome shotgun (WGS) entry which is preliminary data.</text>
</comment>
<protein>
    <recommendedName>
        <fullName evidence="4">DUF3379 domain-containing protein</fullName>
    </recommendedName>
</protein>
<keyword evidence="1" id="KW-0472">Membrane</keyword>
<reference evidence="3" key="1">
    <citation type="journal article" date="2019" name="Int. J. Syst. Evol. Microbiol.">
        <title>The Global Catalogue of Microorganisms (GCM) 10K type strain sequencing project: providing services to taxonomists for standard genome sequencing and annotation.</title>
        <authorList>
            <consortium name="The Broad Institute Genomics Platform"/>
            <consortium name="The Broad Institute Genome Sequencing Center for Infectious Disease"/>
            <person name="Wu L."/>
            <person name="Ma J."/>
        </authorList>
    </citation>
    <scope>NUCLEOTIDE SEQUENCE [LARGE SCALE GENOMIC DNA]</scope>
    <source>
        <strain evidence="3">NBRC 103166</strain>
    </source>
</reference>
<gene>
    <name evidence="2" type="ORF">GCM10007916_01250</name>
</gene>
<keyword evidence="3" id="KW-1185">Reference proteome</keyword>
<dbReference type="Pfam" id="PF11859">
    <property type="entry name" value="DUF3379"/>
    <property type="match status" value="1"/>
</dbReference>